<reference evidence="8" key="1">
    <citation type="submission" date="2013-03" db="EMBL/GenBank/DDBJ databases">
        <title>The Genome Sequence of Anopheles epiroticus epiroticus2.</title>
        <authorList>
            <consortium name="The Broad Institute Genomics Platform"/>
            <person name="Neafsey D.E."/>
            <person name="Howell P."/>
            <person name="Walker B."/>
            <person name="Young S.K."/>
            <person name="Zeng Q."/>
            <person name="Gargeya S."/>
            <person name="Fitzgerald M."/>
            <person name="Haas B."/>
            <person name="Abouelleil A."/>
            <person name="Allen A.W."/>
            <person name="Alvarado L."/>
            <person name="Arachchi H.M."/>
            <person name="Berlin A.M."/>
            <person name="Chapman S.B."/>
            <person name="Gainer-Dewar J."/>
            <person name="Goldberg J."/>
            <person name="Griggs A."/>
            <person name="Gujja S."/>
            <person name="Hansen M."/>
            <person name="Howarth C."/>
            <person name="Imamovic A."/>
            <person name="Ireland A."/>
            <person name="Larimer J."/>
            <person name="McCowan C."/>
            <person name="Murphy C."/>
            <person name="Pearson M."/>
            <person name="Poon T.W."/>
            <person name="Priest M."/>
            <person name="Roberts A."/>
            <person name="Saif S."/>
            <person name="Shea T."/>
            <person name="Sisk P."/>
            <person name="Sykes S."/>
            <person name="Wortman J."/>
            <person name="Nusbaum C."/>
            <person name="Birren B."/>
        </authorList>
    </citation>
    <scope>NUCLEOTIDE SEQUENCE [LARGE SCALE GENOMIC DNA]</scope>
    <source>
        <strain evidence="8">Epiroticus2</strain>
    </source>
</reference>
<feature type="transmembrane region" description="Helical" evidence="6">
    <location>
        <begin position="125"/>
        <end position="153"/>
    </location>
</feature>
<accession>A0A182NZY9</accession>
<protein>
    <recommendedName>
        <fullName evidence="9">Transmembrane protein 179</fullName>
    </recommendedName>
</protein>
<evidence type="ECO:0000256" key="3">
    <source>
        <dbReference type="ARBA" id="ARBA00022989"/>
    </source>
</evidence>
<evidence type="ECO:0000313" key="8">
    <source>
        <dbReference type="Proteomes" id="UP000075885"/>
    </source>
</evidence>
<dbReference type="PANTHER" id="PTHR31872">
    <property type="entry name" value="TRANSMEMBRANE PROTEIN 179"/>
    <property type="match status" value="1"/>
</dbReference>
<dbReference type="InterPro" id="IPR029673">
    <property type="entry name" value="TMEM179"/>
</dbReference>
<evidence type="ECO:0000256" key="2">
    <source>
        <dbReference type="ARBA" id="ARBA00022692"/>
    </source>
</evidence>
<dbReference type="PANTHER" id="PTHR31872:SF4">
    <property type="entry name" value="TRANSMEMBRANE PROTEIN 179"/>
    <property type="match status" value="1"/>
</dbReference>
<dbReference type="Proteomes" id="UP000075885">
    <property type="component" value="Unassembled WGS sequence"/>
</dbReference>
<dbReference type="Pfam" id="PF26158">
    <property type="entry name" value="Claudin_TMEM179-179B"/>
    <property type="match status" value="2"/>
</dbReference>
<evidence type="ECO:0000256" key="1">
    <source>
        <dbReference type="ARBA" id="ARBA00004141"/>
    </source>
</evidence>
<evidence type="ECO:0000256" key="4">
    <source>
        <dbReference type="ARBA" id="ARBA00023136"/>
    </source>
</evidence>
<reference evidence="7" key="2">
    <citation type="submission" date="2020-05" db="UniProtKB">
        <authorList>
            <consortium name="EnsemblMetazoa"/>
        </authorList>
    </citation>
    <scope>IDENTIFICATION</scope>
    <source>
        <strain evidence="7">Epiroticus2</strain>
    </source>
</reference>
<evidence type="ECO:0000313" key="7">
    <source>
        <dbReference type="EnsemblMetazoa" id="AEPI000220-PA"/>
    </source>
</evidence>
<feature type="transmembrane region" description="Helical" evidence="6">
    <location>
        <begin position="12"/>
        <end position="31"/>
    </location>
</feature>
<keyword evidence="8" id="KW-1185">Reference proteome</keyword>
<dbReference type="EnsemblMetazoa" id="AEPI000220-RA">
    <property type="protein sequence ID" value="AEPI000220-PA"/>
    <property type="gene ID" value="AEPI000220"/>
</dbReference>
<comment type="subcellular location">
    <subcellularLocation>
        <location evidence="1">Membrane</location>
        <topology evidence="1">Multi-pass membrane protein</topology>
    </subcellularLocation>
</comment>
<organism evidence="7 8">
    <name type="scientific">Anopheles epiroticus</name>
    <dbReference type="NCBI Taxonomy" id="199890"/>
    <lineage>
        <taxon>Eukaryota</taxon>
        <taxon>Metazoa</taxon>
        <taxon>Ecdysozoa</taxon>
        <taxon>Arthropoda</taxon>
        <taxon>Hexapoda</taxon>
        <taxon>Insecta</taxon>
        <taxon>Pterygota</taxon>
        <taxon>Neoptera</taxon>
        <taxon>Endopterygota</taxon>
        <taxon>Diptera</taxon>
        <taxon>Nematocera</taxon>
        <taxon>Culicoidea</taxon>
        <taxon>Culicidae</taxon>
        <taxon>Anophelinae</taxon>
        <taxon>Anopheles</taxon>
    </lineage>
</organism>
<dbReference type="InterPro" id="IPR059010">
    <property type="entry name" value="TMEM179-179B"/>
</dbReference>
<evidence type="ECO:0008006" key="9">
    <source>
        <dbReference type="Google" id="ProtNLM"/>
    </source>
</evidence>
<proteinExistence type="inferred from homology"/>
<keyword evidence="3 6" id="KW-1133">Transmembrane helix</keyword>
<sequence length="254" mass="28673">MALANVLILSQIAGHVFAFILSMCIFIPLAIHVRSFDGHCLLFTTGTWQEKDGLFDVRWASEAYCNYPIIVGVCLFIIAGVQIYRYSHYGVMTIVSLIKFLSPLFHHCRMALLAYRELESSFLGLFFDVVFSISLCTMTLIAAIIITLGFIAWCEEMTERFPSCEIADGQNITNVELNIQTSGFYIEMGTAQFGAWASFATWVGLSVFSLLKLINNHQVRNIRVSMYIERQRLVNEEVYRNTTSELPSGALSDN</sequence>
<keyword evidence="2 6" id="KW-0812">Transmembrane</keyword>
<dbReference type="VEuPathDB" id="VectorBase:AEPI000220"/>
<evidence type="ECO:0000256" key="5">
    <source>
        <dbReference type="ARBA" id="ARBA00093776"/>
    </source>
</evidence>
<comment type="similarity">
    <text evidence="5">Belongs to the TMEM179 family.</text>
</comment>
<feature type="transmembrane region" description="Helical" evidence="6">
    <location>
        <begin position="64"/>
        <end position="83"/>
    </location>
</feature>
<evidence type="ECO:0000256" key="6">
    <source>
        <dbReference type="SAM" id="Phobius"/>
    </source>
</evidence>
<name>A0A182NZY9_9DIPT</name>
<feature type="transmembrane region" description="Helical" evidence="6">
    <location>
        <begin position="193"/>
        <end position="214"/>
    </location>
</feature>
<keyword evidence="4 6" id="KW-0472">Membrane</keyword>
<dbReference type="AlphaFoldDB" id="A0A182NZY9"/>